<accession>A0A7C1E8G9</accession>
<evidence type="ECO:0000256" key="2">
    <source>
        <dbReference type="ARBA" id="ARBA00023274"/>
    </source>
</evidence>
<keyword evidence="1 3" id="KW-0689">Ribosomal protein</keyword>
<dbReference type="Gene3D" id="3.30.70.3370">
    <property type="match status" value="1"/>
</dbReference>
<dbReference type="HAMAP" id="MF_00545">
    <property type="entry name" value="Ribosomal_eS24"/>
    <property type="match status" value="1"/>
</dbReference>
<dbReference type="InterPro" id="IPR053709">
    <property type="entry name" value="eRP_eS24_sf"/>
</dbReference>
<dbReference type="AlphaFoldDB" id="A0A7C1E8G9"/>
<protein>
    <recommendedName>
        <fullName evidence="3">Small ribosomal subunit protein eS24</fullName>
    </recommendedName>
</protein>
<dbReference type="GO" id="GO:0006412">
    <property type="term" value="P:translation"/>
    <property type="evidence" value="ECO:0007669"/>
    <property type="project" value="UniProtKB-UniRule"/>
</dbReference>
<dbReference type="EMBL" id="DSDY01000123">
    <property type="protein sequence ID" value="HDS10736.1"/>
    <property type="molecule type" value="Genomic_DNA"/>
</dbReference>
<reference evidence="5" key="1">
    <citation type="journal article" date="2020" name="mSystems">
        <title>Genome- and Community-Level Interaction Insights into Carbon Utilization and Element Cycling Functions of Hydrothermarchaeota in Hydrothermal Sediment.</title>
        <authorList>
            <person name="Zhou Z."/>
            <person name="Liu Y."/>
            <person name="Xu W."/>
            <person name="Pan J."/>
            <person name="Luo Z.H."/>
            <person name="Li M."/>
        </authorList>
    </citation>
    <scope>NUCLEOTIDE SEQUENCE [LARGE SCALE GENOMIC DNA]</scope>
    <source>
        <strain evidence="5">SpSt-123</strain>
    </source>
</reference>
<feature type="compositionally biased region" description="Basic and acidic residues" evidence="4">
    <location>
        <begin position="117"/>
        <end position="128"/>
    </location>
</feature>
<feature type="compositionally biased region" description="Basic and acidic residues" evidence="4">
    <location>
        <begin position="96"/>
        <end position="109"/>
    </location>
</feature>
<feature type="region of interest" description="Disordered" evidence="4">
    <location>
        <begin position="95"/>
        <end position="128"/>
    </location>
</feature>
<dbReference type="InterPro" id="IPR012678">
    <property type="entry name" value="Ribosomal_uL23/eL15/eS24_sf"/>
</dbReference>
<comment type="similarity">
    <text evidence="3">Belongs to the eukaryotic ribosomal protein eS24 family.</text>
</comment>
<dbReference type="GO" id="GO:1990904">
    <property type="term" value="C:ribonucleoprotein complex"/>
    <property type="evidence" value="ECO:0007669"/>
    <property type="project" value="UniProtKB-KW"/>
</dbReference>
<dbReference type="GO" id="GO:0005840">
    <property type="term" value="C:ribosome"/>
    <property type="evidence" value="ECO:0007669"/>
    <property type="project" value="UniProtKB-KW"/>
</dbReference>
<evidence type="ECO:0000256" key="3">
    <source>
        <dbReference type="HAMAP-Rule" id="MF_00545"/>
    </source>
</evidence>
<dbReference type="SUPFAM" id="SSF54189">
    <property type="entry name" value="Ribosomal proteins S24e, L23 and L15e"/>
    <property type="match status" value="1"/>
</dbReference>
<gene>
    <name evidence="3" type="primary">rps24e</name>
    <name evidence="5" type="ORF">ENO04_03870</name>
</gene>
<evidence type="ECO:0000313" key="5">
    <source>
        <dbReference type="EMBL" id="HDS10736.1"/>
    </source>
</evidence>
<keyword evidence="2 3" id="KW-0687">Ribonucleoprotein</keyword>
<evidence type="ECO:0000256" key="4">
    <source>
        <dbReference type="SAM" id="MobiDB-lite"/>
    </source>
</evidence>
<dbReference type="Pfam" id="PF01282">
    <property type="entry name" value="Ribosomal_S24e"/>
    <property type="match status" value="1"/>
</dbReference>
<sequence>MSRQESTRLVPLEGNMTLEIINELYNPLINRREIQGRFHHQGMGTPKIPDLRVAIAKALGVDFKLLFIRKLVTETGLNTSKILIHIYKTVSDANEYEPKHVKEKNKTLAEEIEEAEKEEKKKKEGEKK</sequence>
<organism evidence="5">
    <name type="scientific">Fervidicoccus fontis</name>
    <dbReference type="NCBI Taxonomy" id="683846"/>
    <lineage>
        <taxon>Archaea</taxon>
        <taxon>Thermoproteota</taxon>
        <taxon>Thermoprotei</taxon>
        <taxon>Fervidicoccales</taxon>
        <taxon>Fervidicoccaceae</taxon>
        <taxon>Fervidicoccus</taxon>
    </lineage>
</organism>
<dbReference type="GO" id="GO:0003735">
    <property type="term" value="F:structural constituent of ribosome"/>
    <property type="evidence" value="ECO:0007669"/>
    <property type="project" value="InterPro"/>
</dbReference>
<evidence type="ECO:0000256" key="1">
    <source>
        <dbReference type="ARBA" id="ARBA00022980"/>
    </source>
</evidence>
<name>A0A7C1E8G9_9CREN</name>
<dbReference type="InterPro" id="IPR001976">
    <property type="entry name" value="Ribosomal_eS24"/>
</dbReference>
<comment type="caution">
    <text evidence="5">The sequence shown here is derived from an EMBL/GenBank/DDBJ whole genome shotgun (WGS) entry which is preliminary data.</text>
</comment>
<proteinExistence type="inferred from homology"/>